<dbReference type="EMBL" id="CM037151">
    <property type="protein sequence ID" value="KAH7842586.1"/>
    <property type="molecule type" value="Genomic_DNA"/>
</dbReference>
<sequence length="485" mass="52302">MANEQCCAHAPTLSSTCGSGHVEEFGGLKTYIAGPSESKLSILLISDVFGYEAPNLRKLADKCGAAGYLVVVPDFLHGDPFDKSNPNRTFQAWSDAHPIDKVTEAAVSVVEALKAKGVSKIGCAGFCWGAKAVVKLAQHPYIQAAVLLHPSFVTLDEVLAVKVPISILGAENDQISPPELLKQFGEALEAKKEVDCFLKIFPGVAHGWTVKYPSDDEEAVKKAEEAHKDMCVMSGPQCCENPPVLSPSCGGGHEEEIGGLKCYVIGAPDSKLAVLLVSDVFGYQAPKLRKLADKVAAFGFYVVVPDFLYGDPYVTENLRPLHLYVKDHGPDKSFEDAKKVLEALKCNGISSIGAAGFCWGAKVVVELAKHAYIQAAVLLHPTFVTLEDVQAVKVPISILGAEIDKLSPPELLKKFEEVLNAKPEVAGFVKIFPGARHGWTVRYKDEDEVAVKLADEAHKDMLDWFVRQLKMVGESSSGTLGISCI</sequence>
<reference evidence="1 2" key="1">
    <citation type="journal article" date="2021" name="Hortic Res">
        <title>High-quality reference genome and annotation aids understanding of berry development for evergreen blueberry (Vaccinium darrowii).</title>
        <authorList>
            <person name="Yu J."/>
            <person name="Hulse-Kemp A.M."/>
            <person name="Babiker E."/>
            <person name="Staton M."/>
        </authorList>
    </citation>
    <scope>NUCLEOTIDE SEQUENCE [LARGE SCALE GENOMIC DNA]</scope>
    <source>
        <strain evidence="2">cv. NJ 8807/NJ 8810</strain>
        <tissue evidence="1">Young leaf</tissue>
    </source>
</reference>
<name>A0ACB7XNS5_9ERIC</name>
<evidence type="ECO:0000313" key="1">
    <source>
        <dbReference type="EMBL" id="KAH7842586.1"/>
    </source>
</evidence>
<proteinExistence type="predicted"/>
<dbReference type="Proteomes" id="UP000828048">
    <property type="component" value="Chromosome 1"/>
</dbReference>
<gene>
    <name evidence="1" type="ORF">Vadar_007015</name>
</gene>
<organism evidence="1 2">
    <name type="scientific">Vaccinium darrowii</name>
    <dbReference type="NCBI Taxonomy" id="229202"/>
    <lineage>
        <taxon>Eukaryota</taxon>
        <taxon>Viridiplantae</taxon>
        <taxon>Streptophyta</taxon>
        <taxon>Embryophyta</taxon>
        <taxon>Tracheophyta</taxon>
        <taxon>Spermatophyta</taxon>
        <taxon>Magnoliopsida</taxon>
        <taxon>eudicotyledons</taxon>
        <taxon>Gunneridae</taxon>
        <taxon>Pentapetalae</taxon>
        <taxon>asterids</taxon>
        <taxon>Ericales</taxon>
        <taxon>Ericaceae</taxon>
        <taxon>Vaccinioideae</taxon>
        <taxon>Vaccinieae</taxon>
        <taxon>Vaccinium</taxon>
    </lineage>
</organism>
<evidence type="ECO:0000313" key="2">
    <source>
        <dbReference type="Proteomes" id="UP000828048"/>
    </source>
</evidence>
<protein>
    <submittedName>
        <fullName evidence="1">Uncharacterized protein</fullName>
    </submittedName>
</protein>
<comment type="caution">
    <text evidence="1">The sequence shown here is derived from an EMBL/GenBank/DDBJ whole genome shotgun (WGS) entry which is preliminary data.</text>
</comment>
<keyword evidence="2" id="KW-1185">Reference proteome</keyword>
<accession>A0ACB7XNS5</accession>